<dbReference type="InterPro" id="IPR011032">
    <property type="entry name" value="GroES-like_sf"/>
</dbReference>
<evidence type="ECO:0000256" key="2">
    <source>
        <dbReference type="ARBA" id="ARBA00069006"/>
    </source>
</evidence>
<evidence type="ECO:0000313" key="5">
    <source>
        <dbReference type="EMBL" id="KAH6653021.1"/>
    </source>
</evidence>
<gene>
    <name evidence="5" type="ORF">BKA67DRAFT_568378</name>
</gene>
<dbReference type="Gene3D" id="3.40.50.720">
    <property type="entry name" value="NAD(P)-binding Rossmann-like Domain"/>
    <property type="match status" value="1"/>
</dbReference>
<dbReference type="SUPFAM" id="SSF50129">
    <property type="entry name" value="GroES-like"/>
    <property type="match status" value="1"/>
</dbReference>
<dbReference type="GeneID" id="70131918"/>
<dbReference type="SMART" id="SM00829">
    <property type="entry name" value="PKS_ER"/>
    <property type="match status" value="1"/>
</dbReference>
<evidence type="ECO:0000256" key="3">
    <source>
        <dbReference type="ARBA" id="ARBA00083301"/>
    </source>
</evidence>
<dbReference type="PANTHER" id="PTHR43205:SF42">
    <property type="entry name" value="ALCOHOL DEHYDROGENASE, ZINC-CONTAINING (AFU_ORTHOLOGUE AFUA_7G04530)"/>
    <property type="match status" value="1"/>
</dbReference>
<dbReference type="InterPro" id="IPR036291">
    <property type="entry name" value="NAD(P)-bd_dom_sf"/>
</dbReference>
<keyword evidence="1" id="KW-0560">Oxidoreductase</keyword>
<dbReference type="InterPro" id="IPR020843">
    <property type="entry name" value="ER"/>
</dbReference>
<name>A0A9P8UIX1_9PEZI</name>
<dbReference type="PANTHER" id="PTHR43205">
    <property type="entry name" value="PROSTAGLANDIN REDUCTASE"/>
    <property type="match status" value="1"/>
</dbReference>
<accession>A0A9P8UIX1</accession>
<proteinExistence type="predicted"/>
<dbReference type="AlphaFoldDB" id="A0A9P8UIX1"/>
<dbReference type="Gene3D" id="3.90.180.10">
    <property type="entry name" value="Medium-chain alcohol dehydrogenases, catalytic domain"/>
    <property type="match status" value="1"/>
</dbReference>
<evidence type="ECO:0000313" key="6">
    <source>
        <dbReference type="Proteomes" id="UP000758603"/>
    </source>
</evidence>
<dbReference type="Pfam" id="PF00107">
    <property type="entry name" value="ADH_zinc_N"/>
    <property type="match status" value="1"/>
</dbReference>
<dbReference type="InterPro" id="IPR041694">
    <property type="entry name" value="ADH_N_2"/>
</dbReference>
<evidence type="ECO:0000256" key="1">
    <source>
        <dbReference type="ARBA" id="ARBA00023002"/>
    </source>
</evidence>
<organism evidence="5 6">
    <name type="scientific">Truncatella angustata</name>
    <dbReference type="NCBI Taxonomy" id="152316"/>
    <lineage>
        <taxon>Eukaryota</taxon>
        <taxon>Fungi</taxon>
        <taxon>Dikarya</taxon>
        <taxon>Ascomycota</taxon>
        <taxon>Pezizomycotina</taxon>
        <taxon>Sordariomycetes</taxon>
        <taxon>Xylariomycetidae</taxon>
        <taxon>Amphisphaeriales</taxon>
        <taxon>Sporocadaceae</taxon>
        <taxon>Truncatella</taxon>
    </lineage>
</organism>
<protein>
    <recommendedName>
        <fullName evidence="2">Dehydrogenase FUB6</fullName>
    </recommendedName>
    <alternativeName>
        <fullName evidence="3">Fusaric acid biosynthesis protein 6</fullName>
    </alternativeName>
</protein>
<dbReference type="Pfam" id="PF16884">
    <property type="entry name" value="ADH_N_2"/>
    <property type="match status" value="1"/>
</dbReference>
<reference evidence="5" key="1">
    <citation type="journal article" date="2021" name="Nat. Commun.">
        <title>Genetic determinants of endophytism in the Arabidopsis root mycobiome.</title>
        <authorList>
            <person name="Mesny F."/>
            <person name="Miyauchi S."/>
            <person name="Thiergart T."/>
            <person name="Pickel B."/>
            <person name="Atanasova L."/>
            <person name="Karlsson M."/>
            <person name="Huettel B."/>
            <person name="Barry K.W."/>
            <person name="Haridas S."/>
            <person name="Chen C."/>
            <person name="Bauer D."/>
            <person name="Andreopoulos W."/>
            <person name="Pangilinan J."/>
            <person name="LaButti K."/>
            <person name="Riley R."/>
            <person name="Lipzen A."/>
            <person name="Clum A."/>
            <person name="Drula E."/>
            <person name="Henrissat B."/>
            <person name="Kohler A."/>
            <person name="Grigoriev I.V."/>
            <person name="Martin F.M."/>
            <person name="Hacquard S."/>
        </authorList>
    </citation>
    <scope>NUCLEOTIDE SEQUENCE</scope>
    <source>
        <strain evidence="5">MPI-SDFR-AT-0073</strain>
    </source>
</reference>
<sequence>MSREITTWYLNERPKADIVKGQTFKAKKEQAPTAEQLKDGEILVEALYLSLDPAMRGWLNDIRSYVPPVAIGEKMRGAAISRVLASKSSKAKEGDLVNAMLGWTEVGIVDEKAFEVVEVPQNGKVTDALGVLGLTGLTAYFGLDKIGNVQKGDTVVVSGAAGATGSVVGQIAKLKGARVVGIAGSDEKCEWLKRELGFDAAINYKAASFKKDFEAATPDFINVYWDNVGGEILELALNRAAFRSRFIMCGSISGYNSPGKEGKGIRNFFHITAQRIRMEGFIVFDYVSEYARARKEISGWLNDGKLKREETIVKGGLENVETAWETLFSGKNTGKLLLEVKPYEQKVGSRL</sequence>
<dbReference type="EMBL" id="JAGPXC010000005">
    <property type="protein sequence ID" value="KAH6653021.1"/>
    <property type="molecule type" value="Genomic_DNA"/>
</dbReference>
<evidence type="ECO:0000259" key="4">
    <source>
        <dbReference type="SMART" id="SM00829"/>
    </source>
</evidence>
<dbReference type="InterPro" id="IPR045010">
    <property type="entry name" value="MDR_fam"/>
</dbReference>
<dbReference type="CDD" id="cd05288">
    <property type="entry name" value="PGDH"/>
    <property type="match status" value="1"/>
</dbReference>
<dbReference type="InterPro" id="IPR013149">
    <property type="entry name" value="ADH-like_C"/>
</dbReference>
<dbReference type="OrthoDB" id="809632at2759"/>
<dbReference type="GO" id="GO:0016628">
    <property type="term" value="F:oxidoreductase activity, acting on the CH-CH group of donors, NAD or NADP as acceptor"/>
    <property type="evidence" value="ECO:0007669"/>
    <property type="project" value="InterPro"/>
</dbReference>
<dbReference type="Proteomes" id="UP000758603">
    <property type="component" value="Unassembled WGS sequence"/>
</dbReference>
<feature type="domain" description="Enoyl reductase (ER)" evidence="4">
    <location>
        <begin position="21"/>
        <end position="338"/>
    </location>
</feature>
<dbReference type="RefSeq" id="XP_045957298.1">
    <property type="nucleotide sequence ID" value="XM_046103026.1"/>
</dbReference>
<dbReference type="FunFam" id="3.40.50.720:FF:000121">
    <property type="entry name" value="Prostaglandin reductase 2"/>
    <property type="match status" value="1"/>
</dbReference>
<keyword evidence="6" id="KW-1185">Reference proteome</keyword>
<dbReference type="SUPFAM" id="SSF51735">
    <property type="entry name" value="NAD(P)-binding Rossmann-fold domains"/>
    <property type="match status" value="1"/>
</dbReference>
<comment type="caution">
    <text evidence="5">The sequence shown here is derived from an EMBL/GenBank/DDBJ whole genome shotgun (WGS) entry which is preliminary data.</text>
</comment>